<comment type="caution">
    <text evidence="2">The sequence shown here is derived from an EMBL/GenBank/DDBJ whole genome shotgun (WGS) entry which is preliminary data.</text>
</comment>
<dbReference type="AlphaFoldDB" id="A0A370HV62"/>
<name>A0A370HV62_9HYPH</name>
<keyword evidence="1" id="KW-0732">Signal</keyword>
<sequence>MLKKAMLQVVFAAAIAVSFAAFTASTAQAFDFGVIQSKR</sequence>
<accession>A0A370HV62</accession>
<evidence type="ECO:0000313" key="3">
    <source>
        <dbReference type="Proteomes" id="UP000254925"/>
    </source>
</evidence>
<proteinExistence type="predicted"/>
<organism evidence="2 3">
    <name type="scientific">Microvirga subterranea</name>
    <dbReference type="NCBI Taxonomy" id="186651"/>
    <lineage>
        <taxon>Bacteria</taxon>
        <taxon>Pseudomonadati</taxon>
        <taxon>Pseudomonadota</taxon>
        <taxon>Alphaproteobacteria</taxon>
        <taxon>Hyphomicrobiales</taxon>
        <taxon>Methylobacteriaceae</taxon>
        <taxon>Microvirga</taxon>
    </lineage>
</organism>
<dbReference type="Proteomes" id="UP000254925">
    <property type="component" value="Unassembled WGS sequence"/>
</dbReference>
<protein>
    <submittedName>
        <fullName evidence="2">Uncharacterized protein</fullName>
    </submittedName>
</protein>
<gene>
    <name evidence="2" type="ORF">DES45_102212</name>
</gene>
<evidence type="ECO:0000256" key="1">
    <source>
        <dbReference type="SAM" id="SignalP"/>
    </source>
</evidence>
<keyword evidence="3" id="KW-1185">Reference proteome</keyword>
<evidence type="ECO:0000313" key="2">
    <source>
        <dbReference type="EMBL" id="RDI60824.1"/>
    </source>
</evidence>
<reference evidence="2 3" key="1">
    <citation type="submission" date="2018-07" db="EMBL/GenBank/DDBJ databases">
        <title>Genomic Encyclopedia of Type Strains, Phase IV (KMG-IV): sequencing the most valuable type-strain genomes for metagenomic binning, comparative biology and taxonomic classification.</title>
        <authorList>
            <person name="Goeker M."/>
        </authorList>
    </citation>
    <scope>NUCLEOTIDE SEQUENCE [LARGE SCALE GENOMIC DNA]</scope>
    <source>
        <strain evidence="2 3">DSM 14364</strain>
    </source>
</reference>
<feature type="chain" id="PRO_5017042797" evidence="1">
    <location>
        <begin position="30"/>
        <end position="39"/>
    </location>
</feature>
<dbReference type="EMBL" id="QQBB01000002">
    <property type="protein sequence ID" value="RDI60824.1"/>
    <property type="molecule type" value="Genomic_DNA"/>
</dbReference>
<feature type="signal peptide" evidence="1">
    <location>
        <begin position="1"/>
        <end position="29"/>
    </location>
</feature>